<proteinExistence type="predicted"/>
<evidence type="ECO:0000313" key="2">
    <source>
        <dbReference type="EMBL" id="KAF3125835.1"/>
    </source>
</evidence>
<gene>
    <name evidence="2" type="ORF">TWF703_010655</name>
</gene>
<dbReference type="AlphaFoldDB" id="A0A7C8NSG3"/>
<dbReference type="Proteomes" id="UP000480548">
    <property type="component" value="Unassembled WGS sequence"/>
</dbReference>
<reference evidence="2 3" key="1">
    <citation type="submission" date="2019-06" db="EMBL/GenBank/DDBJ databases">
        <authorList>
            <person name="Palmer J.M."/>
        </authorList>
    </citation>
    <scope>NUCLEOTIDE SEQUENCE [LARGE SCALE GENOMIC DNA]</scope>
    <source>
        <strain evidence="2 3">TWF703</strain>
    </source>
</reference>
<feature type="region of interest" description="Disordered" evidence="1">
    <location>
        <begin position="377"/>
        <end position="397"/>
    </location>
</feature>
<dbReference type="EMBL" id="WIQZ01000088">
    <property type="protein sequence ID" value="KAF3125835.1"/>
    <property type="molecule type" value="Genomic_DNA"/>
</dbReference>
<evidence type="ECO:0000313" key="3">
    <source>
        <dbReference type="Proteomes" id="UP000480548"/>
    </source>
</evidence>
<name>A0A7C8NSG3_ORBOL</name>
<sequence length="397" mass="44998">MCCQDRLSATLSPFPDTIPPAKNSISNVGRNTFAPPALFSAILLDDSCRKVTRRPHPASFPDKIQTIRHDVDSCASIVGFRLPLLQPAPSSMLAFLGHPPYYVDIPFPPQRYAPWKPRAKGTRPEPRKVFRNEKDNKKITLNYLALVSKEPTVFSNPGETAPAKEKAYITWKQKMADSRRRNIRDGLLQLHSEKTRRDEQIAQRSTQKQALRAKLLAEEDSEAVKLTTPTIISALQKRHTLTDPGREERLAEKRERYMKLEAEKRLGRLEELHELYIRAHEFIFTEAQLDELINKEFSLISQAEMVHMQPPDSNQVVARQAKTDTEGQGFFLKDELVFNAFTDALTGGSKRGDLSKKTAEEVLSEYAPNMAYTGFGYGEKKPTQPTTKSTSDLFNIL</sequence>
<accession>A0A7C8NSG3</accession>
<comment type="caution">
    <text evidence="2">The sequence shown here is derived from an EMBL/GenBank/DDBJ whole genome shotgun (WGS) entry which is preliminary data.</text>
</comment>
<dbReference type="InterPro" id="IPR058940">
    <property type="entry name" value="mS26_fungi"/>
</dbReference>
<dbReference type="CDD" id="cd23703">
    <property type="entry name" value="mS26_PET12"/>
    <property type="match status" value="1"/>
</dbReference>
<organism evidence="2 3">
    <name type="scientific">Orbilia oligospora</name>
    <name type="common">Nematode-trapping fungus</name>
    <name type="synonym">Arthrobotrys oligospora</name>
    <dbReference type="NCBI Taxonomy" id="2813651"/>
    <lineage>
        <taxon>Eukaryota</taxon>
        <taxon>Fungi</taxon>
        <taxon>Dikarya</taxon>
        <taxon>Ascomycota</taxon>
        <taxon>Pezizomycotina</taxon>
        <taxon>Orbiliomycetes</taxon>
        <taxon>Orbiliales</taxon>
        <taxon>Orbiliaceae</taxon>
        <taxon>Orbilia</taxon>
    </lineage>
</organism>
<dbReference type="Pfam" id="PF26163">
    <property type="entry name" value="mS26"/>
    <property type="match status" value="1"/>
</dbReference>
<evidence type="ECO:0000256" key="1">
    <source>
        <dbReference type="SAM" id="MobiDB-lite"/>
    </source>
</evidence>
<protein>
    <submittedName>
        <fullName evidence="2">Uncharacterized protein</fullName>
    </submittedName>
</protein>